<dbReference type="InterPro" id="IPR013154">
    <property type="entry name" value="ADH-like_N"/>
</dbReference>
<keyword evidence="5" id="KW-1185">Reference proteome</keyword>
<dbReference type="EMBL" id="CP043494">
    <property type="protein sequence ID" value="WNG44309.1"/>
    <property type="molecule type" value="Genomic_DNA"/>
</dbReference>
<accession>A0ABY9WKL4</accession>
<dbReference type="Pfam" id="PF00107">
    <property type="entry name" value="ADH_zinc_N"/>
    <property type="match status" value="1"/>
</dbReference>
<dbReference type="Gene3D" id="3.40.50.720">
    <property type="entry name" value="NAD(P)-binding Rossmann-like Domain"/>
    <property type="match status" value="1"/>
</dbReference>
<evidence type="ECO:0000313" key="5">
    <source>
        <dbReference type="Proteomes" id="UP001611383"/>
    </source>
</evidence>
<feature type="domain" description="Alcohol dehydrogenase-like C-terminal" evidence="2">
    <location>
        <begin position="174"/>
        <end position="301"/>
    </location>
</feature>
<keyword evidence="1" id="KW-0560">Oxidoreductase</keyword>
<evidence type="ECO:0000256" key="1">
    <source>
        <dbReference type="ARBA" id="ARBA00023002"/>
    </source>
</evidence>
<gene>
    <name evidence="4" type="ORF">F0U60_09455</name>
</gene>
<dbReference type="Proteomes" id="UP001611383">
    <property type="component" value="Chromosome"/>
</dbReference>
<dbReference type="PANTHER" id="PTHR43189:SF1">
    <property type="entry name" value="ZINC-TYPE ALCOHOL DEHYDROGENASE-LIKE PROTEIN C1198.01"/>
    <property type="match status" value="1"/>
</dbReference>
<feature type="domain" description="Alcohol dehydrogenase-like N-terminal" evidence="3">
    <location>
        <begin position="22"/>
        <end position="135"/>
    </location>
</feature>
<dbReference type="PANTHER" id="PTHR43189">
    <property type="entry name" value="ZINC-TYPE ALCOHOL DEHYDROGENASE-LIKE PROTEIN C1198.01-RELATED"/>
    <property type="match status" value="1"/>
</dbReference>
<proteinExistence type="predicted"/>
<dbReference type="InterPro" id="IPR013149">
    <property type="entry name" value="ADH-like_C"/>
</dbReference>
<sequence>MKAAIFRQGDLVVDTLPDPVPGQGQVLVKSLACGICGSDLHVFKHAHSFTETMRRANAPEVMDLARDVVFGHEFCAEVLDYGPGTERRLKPGTRVTCMPLTVSADGVRTLGYSNALPGGFAQKMLLDEALLLEVPNGLPSEHAALVEPMAVGVHAVEKAALKGGEVPLVIGCGPVGLAVIAALKLKGVHPIVAADYSRTRRALAEKMGADVVVDPSERSPYKTWTEHAAVKPAVFFECVGVPGLLQQLIEGAPAQARIVVVGVCMQSDRIEPFLAIYKELQLQFALAYTPEEFARTLRHVAEGELDVASLITGRVGLEGVKEAFTELGNPERHAKILVEPWR</sequence>
<dbReference type="Pfam" id="PF08240">
    <property type="entry name" value="ADH_N"/>
    <property type="match status" value="1"/>
</dbReference>
<evidence type="ECO:0000259" key="2">
    <source>
        <dbReference type="Pfam" id="PF00107"/>
    </source>
</evidence>
<name>A0ABY9WKL4_9BACT</name>
<dbReference type="RefSeq" id="WP_395816851.1">
    <property type="nucleotide sequence ID" value="NZ_CP043494.1"/>
</dbReference>
<evidence type="ECO:0000259" key="3">
    <source>
        <dbReference type="Pfam" id="PF08240"/>
    </source>
</evidence>
<dbReference type="SUPFAM" id="SSF50129">
    <property type="entry name" value="GroES-like"/>
    <property type="match status" value="1"/>
</dbReference>
<dbReference type="Gene3D" id="3.90.180.10">
    <property type="entry name" value="Medium-chain alcohol dehydrogenases, catalytic domain"/>
    <property type="match status" value="1"/>
</dbReference>
<dbReference type="InterPro" id="IPR036291">
    <property type="entry name" value="NAD(P)-bd_dom_sf"/>
</dbReference>
<dbReference type="InterPro" id="IPR011032">
    <property type="entry name" value="GroES-like_sf"/>
</dbReference>
<dbReference type="CDD" id="cd08262">
    <property type="entry name" value="Zn_ADH8"/>
    <property type="match status" value="1"/>
</dbReference>
<dbReference type="SUPFAM" id="SSF51735">
    <property type="entry name" value="NAD(P)-binding Rossmann-fold domains"/>
    <property type="match status" value="1"/>
</dbReference>
<evidence type="ECO:0000313" key="4">
    <source>
        <dbReference type="EMBL" id="WNG44309.1"/>
    </source>
</evidence>
<protein>
    <submittedName>
        <fullName evidence="4">Zinc-binding dehydrogenase</fullName>
    </submittedName>
</protein>
<organism evidence="4 5">
    <name type="scientific">Archangium minus</name>
    <dbReference type="NCBI Taxonomy" id="83450"/>
    <lineage>
        <taxon>Bacteria</taxon>
        <taxon>Pseudomonadati</taxon>
        <taxon>Myxococcota</taxon>
        <taxon>Myxococcia</taxon>
        <taxon>Myxococcales</taxon>
        <taxon>Cystobacterineae</taxon>
        <taxon>Archangiaceae</taxon>
        <taxon>Archangium</taxon>
    </lineage>
</organism>
<reference evidence="4 5" key="1">
    <citation type="submission" date="2019-08" db="EMBL/GenBank/DDBJ databases">
        <title>Archangium and Cystobacter genomes.</title>
        <authorList>
            <person name="Chen I.-C.K."/>
            <person name="Wielgoss S."/>
        </authorList>
    </citation>
    <scope>NUCLEOTIDE SEQUENCE [LARGE SCALE GENOMIC DNA]</scope>
    <source>
        <strain evidence="4 5">Cbm 6</strain>
    </source>
</reference>